<reference evidence="1" key="1">
    <citation type="submission" date="2018-05" db="EMBL/GenBank/DDBJ databases">
        <title>Draft genome of Mucuna pruriens seed.</title>
        <authorList>
            <person name="Nnadi N.E."/>
            <person name="Vos R."/>
            <person name="Hasami M.H."/>
            <person name="Devisetty U.K."/>
            <person name="Aguiy J.C."/>
        </authorList>
    </citation>
    <scope>NUCLEOTIDE SEQUENCE [LARGE SCALE GENOMIC DNA]</scope>
    <source>
        <strain evidence="1">JCA_2017</strain>
    </source>
</reference>
<dbReference type="AlphaFoldDB" id="A0A371GN04"/>
<organism evidence="1 2">
    <name type="scientific">Mucuna pruriens</name>
    <name type="common">Velvet bean</name>
    <name type="synonym">Dolichos pruriens</name>
    <dbReference type="NCBI Taxonomy" id="157652"/>
    <lineage>
        <taxon>Eukaryota</taxon>
        <taxon>Viridiplantae</taxon>
        <taxon>Streptophyta</taxon>
        <taxon>Embryophyta</taxon>
        <taxon>Tracheophyta</taxon>
        <taxon>Spermatophyta</taxon>
        <taxon>Magnoliopsida</taxon>
        <taxon>eudicotyledons</taxon>
        <taxon>Gunneridae</taxon>
        <taxon>Pentapetalae</taxon>
        <taxon>rosids</taxon>
        <taxon>fabids</taxon>
        <taxon>Fabales</taxon>
        <taxon>Fabaceae</taxon>
        <taxon>Papilionoideae</taxon>
        <taxon>50 kb inversion clade</taxon>
        <taxon>NPAAA clade</taxon>
        <taxon>indigoferoid/millettioid clade</taxon>
        <taxon>Phaseoleae</taxon>
        <taxon>Mucuna</taxon>
    </lineage>
</organism>
<dbReference type="OrthoDB" id="1094981at2759"/>
<proteinExistence type="predicted"/>
<name>A0A371GN04_MUCPR</name>
<evidence type="ECO:0000313" key="2">
    <source>
        <dbReference type="Proteomes" id="UP000257109"/>
    </source>
</evidence>
<accession>A0A371GN04</accession>
<evidence type="ECO:0000313" key="1">
    <source>
        <dbReference type="EMBL" id="RDX91906.1"/>
    </source>
</evidence>
<gene>
    <name evidence="1" type="ORF">CR513_26039</name>
</gene>
<dbReference type="Proteomes" id="UP000257109">
    <property type="component" value="Unassembled WGS sequence"/>
</dbReference>
<dbReference type="EMBL" id="QJKJ01005003">
    <property type="protein sequence ID" value="RDX91906.1"/>
    <property type="molecule type" value="Genomic_DNA"/>
</dbReference>
<protein>
    <submittedName>
        <fullName evidence="1">Uncharacterized protein</fullName>
    </submittedName>
</protein>
<sequence>MVECFHDNMILRKEFKVGQKVLLFNSRLKLIAHIVEIIVRPISSKSMGTNSSHLKRVQQ</sequence>
<comment type="caution">
    <text evidence="1">The sequence shown here is derived from an EMBL/GenBank/DDBJ whole genome shotgun (WGS) entry which is preliminary data.</text>
</comment>
<feature type="non-terminal residue" evidence="1">
    <location>
        <position position="1"/>
    </location>
</feature>
<keyword evidence="2" id="KW-1185">Reference proteome</keyword>